<keyword evidence="3" id="KW-0812">Transmembrane</keyword>
<comment type="function">
    <text evidence="10">Guanine nucleotide-exchange factor (GEF) required for the formation or budding of transport vesicles from the ER.</text>
</comment>
<dbReference type="AlphaFoldDB" id="A0A6G1KJI5"/>
<dbReference type="GO" id="GO:0006888">
    <property type="term" value="P:endoplasmic reticulum to Golgi vesicle-mediated transport"/>
    <property type="evidence" value="ECO:0007669"/>
    <property type="project" value="UniProtKB-UniRule"/>
</dbReference>
<dbReference type="GO" id="GO:0015031">
    <property type="term" value="P:protein transport"/>
    <property type="evidence" value="ECO:0007669"/>
    <property type="project" value="UniProtKB-KW"/>
</dbReference>
<evidence type="ECO:0000256" key="4">
    <source>
        <dbReference type="ARBA" id="ARBA00022737"/>
    </source>
</evidence>
<evidence type="ECO:0000313" key="11">
    <source>
        <dbReference type="EMBL" id="KAF2712642.1"/>
    </source>
</evidence>
<dbReference type="GO" id="GO:0000139">
    <property type="term" value="C:Golgi membrane"/>
    <property type="evidence" value="ECO:0007669"/>
    <property type="project" value="UniProtKB-SubCell"/>
</dbReference>
<evidence type="ECO:0000256" key="1">
    <source>
        <dbReference type="ARBA" id="ARBA00022448"/>
    </source>
</evidence>
<keyword evidence="9" id="KW-0472">Membrane</keyword>
<evidence type="ECO:0000313" key="12">
    <source>
        <dbReference type="Proteomes" id="UP000799428"/>
    </source>
</evidence>
<evidence type="ECO:0000256" key="2">
    <source>
        <dbReference type="ARBA" id="ARBA00022574"/>
    </source>
</evidence>
<organism evidence="11 12">
    <name type="scientific">Pleomassaria siparia CBS 279.74</name>
    <dbReference type="NCBI Taxonomy" id="1314801"/>
    <lineage>
        <taxon>Eukaryota</taxon>
        <taxon>Fungi</taxon>
        <taxon>Dikarya</taxon>
        <taxon>Ascomycota</taxon>
        <taxon>Pezizomycotina</taxon>
        <taxon>Dothideomycetes</taxon>
        <taxon>Pleosporomycetidae</taxon>
        <taxon>Pleosporales</taxon>
        <taxon>Pleomassariaceae</taxon>
        <taxon>Pleomassaria</taxon>
    </lineage>
</organism>
<evidence type="ECO:0000256" key="6">
    <source>
        <dbReference type="ARBA" id="ARBA00022892"/>
    </source>
</evidence>
<dbReference type="OrthoDB" id="16538at2759"/>
<keyword evidence="7 10" id="KW-0653">Protein transport</keyword>
<dbReference type="PANTHER" id="PTHR23284">
    <property type="entry name" value="PROLACTIN REGULATORY ELEMENT BINDING PROTEIN"/>
    <property type="match status" value="1"/>
</dbReference>
<dbReference type="GO" id="GO:0005789">
    <property type="term" value="C:endoplasmic reticulum membrane"/>
    <property type="evidence" value="ECO:0007669"/>
    <property type="project" value="UniProtKB-SubCell"/>
</dbReference>
<dbReference type="InterPro" id="IPR015943">
    <property type="entry name" value="WD40/YVTN_repeat-like_dom_sf"/>
</dbReference>
<accession>A0A6G1KJI5</accession>
<gene>
    <name evidence="11" type="ORF">K504DRAFT_474950</name>
</gene>
<keyword evidence="4 10" id="KW-0677">Repeat</keyword>
<comment type="similarity">
    <text evidence="10">Belongs to the WD repeat SEC12 family.</text>
</comment>
<name>A0A6G1KJI5_9PLEO</name>
<dbReference type="EMBL" id="MU005766">
    <property type="protein sequence ID" value="KAF2712642.1"/>
    <property type="molecule type" value="Genomic_DNA"/>
</dbReference>
<dbReference type="InterPro" id="IPR045260">
    <property type="entry name" value="Sec12-like"/>
</dbReference>
<reference evidence="11" key="1">
    <citation type="journal article" date="2020" name="Stud. Mycol.">
        <title>101 Dothideomycetes genomes: a test case for predicting lifestyles and emergence of pathogens.</title>
        <authorList>
            <person name="Haridas S."/>
            <person name="Albert R."/>
            <person name="Binder M."/>
            <person name="Bloem J."/>
            <person name="Labutti K."/>
            <person name="Salamov A."/>
            <person name="Andreopoulos B."/>
            <person name="Baker S."/>
            <person name="Barry K."/>
            <person name="Bills G."/>
            <person name="Bluhm B."/>
            <person name="Cannon C."/>
            <person name="Castanera R."/>
            <person name="Culley D."/>
            <person name="Daum C."/>
            <person name="Ezra D."/>
            <person name="Gonzalez J."/>
            <person name="Henrissat B."/>
            <person name="Kuo A."/>
            <person name="Liang C."/>
            <person name="Lipzen A."/>
            <person name="Lutzoni F."/>
            <person name="Magnuson J."/>
            <person name="Mondo S."/>
            <person name="Nolan M."/>
            <person name="Ohm R."/>
            <person name="Pangilinan J."/>
            <person name="Park H.-J."/>
            <person name="Ramirez L."/>
            <person name="Alfaro M."/>
            <person name="Sun H."/>
            <person name="Tritt A."/>
            <person name="Yoshinaga Y."/>
            <person name="Zwiers L.-H."/>
            <person name="Turgeon B."/>
            <person name="Goodwin S."/>
            <person name="Spatafora J."/>
            <person name="Crous P."/>
            <person name="Grigoriev I."/>
        </authorList>
    </citation>
    <scope>NUCLEOTIDE SEQUENCE</scope>
    <source>
        <strain evidence="11">CBS 279.74</strain>
    </source>
</reference>
<keyword evidence="8" id="KW-1133">Transmembrane helix</keyword>
<dbReference type="Gene3D" id="2.130.10.10">
    <property type="entry name" value="YVTN repeat-like/Quinoprotein amine dehydrogenase"/>
    <property type="match status" value="1"/>
</dbReference>
<proteinExistence type="inferred from homology"/>
<evidence type="ECO:0000256" key="5">
    <source>
        <dbReference type="ARBA" id="ARBA00022824"/>
    </source>
</evidence>
<evidence type="ECO:0000256" key="3">
    <source>
        <dbReference type="ARBA" id="ARBA00022692"/>
    </source>
</evidence>
<keyword evidence="12" id="KW-1185">Reference proteome</keyword>
<comment type="subcellular location">
    <subcellularLocation>
        <location evidence="10">Endoplasmic reticulum membrane</location>
        <topology evidence="10">Single-pass type II membrane protein</topology>
    </subcellularLocation>
    <subcellularLocation>
        <location evidence="10">Golgi apparatus membrane</location>
        <topology evidence="10">Single-pass type II membrane protein</topology>
    </subcellularLocation>
</comment>
<evidence type="ECO:0000256" key="8">
    <source>
        <dbReference type="ARBA" id="ARBA00022989"/>
    </source>
</evidence>
<keyword evidence="2 10" id="KW-0853">WD repeat</keyword>
<evidence type="ECO:0000256" key="7">
    <source>
        <dbReference type="ARBA" id="ARBA00022927"/>
    </source>
</evidence>
<keyword evidence="5 10" id="KW-0256">Endoplasmic reticulum</keyword>
<keyword evidence="6" id="KW-0931">ER-Golgi transport</keyword>
<dbReference type="GO" id="GO:0005085">
    <property type="term" value="F:guanyl-nucleotide exchange factor activity"/>
    <property type="evidence" value="ECO:0007669"/>
    <property type="project" value="InterPro"/>
</dbReference>
<evidence type="ECO:0000256" key="9">
    <source>
        <dbReference type="ARBA" id="ARBA00023136"/>
    </source>
</evidence>
<dbReference type="PANTHER" id="PTHR23284:SF0">
    <property type="entry name" value="PROLACTIN REGULATORY ELEMENT-BINDING PROTEIN"/>
    <property type="match status" value="1"/>
</dbReference>
<protein>
    <recommendedName>
        <fullName evidence="10">Guanine nucleotide-exchange factor SEC12</fullName>
    </recommendedName>
</protein>
<keyword evidence="1 10" id="KW-0813">Transport</keyword>
<dbReference type="GO" id="GO:0003400">
    <property type="term" value="P:regulation of COPII vesicle coating"/>
    <property type="evidence" value="ECO:0007669"/>
    <property type="project" value="UniProtKB-UniRule"/>
</dbReference>
<evidence type="ECO:0000256" key="10">
    <source>
        <dbReference type="RuleBase" id="RU369019"/>
    </source>
</evidence>
<dbReference type="Proteomes" id="UP000799428">
    <property type="component" value="Unassembled WGS sequence"/>
</dbReference>
<sequence>MSAPTTSKASVSYPIFSATFDRSGHLFVGGGGGAGRSGVPNKITCFDVTSRAPTLEPFAEVDLSRDEDSVTCLANLATKDGAILYAGINSTEEERVKGENEHLRSFEVKFPRKRTSNASQELKPKGKISLLKKNSLFTPPTSTNARKEQYQRLVRLSPSKPAPGHKRIGAIASALAGDENEIVILNAAIVPPTPIKRISLHKGEEANDVDILEPTDGHFKIAYCTDYEVFVQSLQYEFGRSKVQGDQASPQKVFAVPSPDAFDKKKGRSKIRCIRWLSLHHLLLLINLPGRTGVELQVLRIPSTPSIGSISTRKRLPKHIVAAVDMDVCCLDANGAGDYQIVIAVGGIDISLAVLTMDYHAHVLSSIHPYAVYRDVHELHPWVAPGSTPARQPGRQWLRLASTSLGNTISVETFELHPVTSGPRSRYELSSRKSRYMAKGATWTVFAIVFAVVALLLQSMLDPEGNLTDSLVPQSLRNSAGISPPGALGDDIRFPGPKTVSDFVNPPVMKRTRRIRDLLHRNHHTDADAERKALVIDHDPASDSSLSTEVHVDTEEVLKRNTEAKRWEEMSRAEQKRWKEKLISAGMWAVDEGETILKGIFFGQAGNLVGHIAHGVMYG</sequence>